<feature type="compositionally biased region" description="Low complexity" evidence="6">
    <location>
        <begin position="23"/>
        <end position="35"/>
    </location>
</feature>
<dbReference type="InterPro" id="IPR010666">
    <property type="entry name" value="Znf_GRF"/>
</dbReference>
<feature type="domain" description="GRF-type" evidence="7">
    <location>
        <begin position="176"/>
        <end position="219"/>
    </location>
</feature>
<organism evidence="8">
    <name type="scientific">Prunus dulcis</name>
    <name type="common">Almond</name>
    <name type="synonym">Amygdalus dulcis</name>
    <dbReference type="NCBI Taxonomy" id="3755"/>
    <lineage>
        <taxon>Eukaryota</taxon>
        <taxon>Viridiplantae</taxon>
        <taxon>Streptophyta</taxon>
        <taxon>Embryophyta</taxon>
        <taxon>Tracheophyta</taxon>
        <taxon>Spermatophyta</taxon>
        <taxon>Magnoliopsida</taxon>
        <taxon>eudicotyledons</taxon>
        <taxon>Gunneridae</taxon>
        <taxon>Pentapetalae</taxon>
        <taxon>rosids</taxon>
        <taxon>fabids</taxon>
        <taxon>Rosales</taxon>
        <taxon>Rosaceae</taxon>
        <taxon>Amygdaloideae</taxon>
        <taxon>Amygdaleae</taxon>
        <taxon>Prunus</taxon>
    </lineage>
</organism>
<feature type="coiled-coil region" evidence="5">
    <location>
        <begin position="568"/>
        <end position="630"/>
    </location>
</feature>
<keyword evidence="3" id="KW-0862">Zinc</keyword>
<evidence type="ECO:0000256" key="3">
    <source>
        <dbReference type="ARBA" id="ARBA00022833"/>
    </source>
</evidence>
<dbReference type="PROSITE" id="PS51999">
    <property type="entry name" value="ZF_GRF"/>
    <property type="match status" value="1"/>
</dbReference>
<evidence type="ECO:0000256" key="5">
    <source>
        <dbReference type="SAM" id="Coils"/>
    </source>
</evidence>
<keyword evidence="2 4" id="KW-0863">Zinc-finger</keyword>
<keyword evidence="5" id="KW-0175">Coiled coil</keyword>
<evidence type="ECO:0000256" key="6">
    <source>
        <dbReference type="SAM" id="MobiDB-lite"/>
    </source>
</evidence>
<feature type="region of interest" description="Disordered" evidence="6">
    <location>
        <begin position="23"/>
        <end position="43"/>
    </location>
</feature>
<protein>
    <submittedName>
        <fullName evidence="8">GRF zinc finger / Zinc knuckle protein</fullName>
    </submittedName>
</protein>
<dbReference type="GO" id="GO:0008270">
    <property type="term" value="F:zinc ion binding"/>
    <property type="evidence" value="ECO:0007669"/>
    <property type="project" value="UniProtKB-KW"/>
</dbReference>
<dbReference type="PANTHER" id="PTHR33680:SF11">
    <property type="match status" value="1"/>
</dbReference>
<evidence type="ECO:0000259" key="7">
    <source>
        <dbReference type="PROSITE" id="PS51999"/>
    </source>
</evidence>
<proteinExistence type="predicted"/>
<name>A0A4Y1R9B6_PRUDU</name>
<accession>A0A4Y1R9B6</accession>
<dbReference type="EMBL" id="AP019299">
    <property type="protein sequence ID" value="BBH00586.1"/>
    <property type="molecule type" value="Genomic_DNA"/>
</dbReference>
<evidence type="ECO:0000313" key="8">
    <source>
        <dbReference type="EMBL" id="BBH00586.1"/>
    </source>
</evidence>
<reference evidence="8" key="1">
    <citation type="journal article" date="2019" name="Science">
        <title>Mutation of a bHLH transcription factor allowed almond domestication.</title>
        <authorList>
            <person name="Sanchez-Perez R."/>
            <person name="Pavan S."/>
            <person name="Mazzeo R."/>
            <person name="Moldovan C."/>
            <person name="Aiese Cigliano R."/>
            <person name="Del Cueto J."/>
            <person name="Ricciardi F."/>
            <person name="Lotti C."/>
            <person name="Ricciardi L."/>
            <person name="Dicenta F."/>
            <person name="Lopez-Marques R.L."/>
            <person name="Lindberg Moller B."/>
        </authorList>
    </citation>
    <scope>NUCLEOTIDE SEQUENCE</scope>
</reference>
<gene>
    <name evidence="8" type="ORF">Prudu_010615</name>
</gene>
<evidence type="ECO:0000256" key="2">
    <source>
        <dbReference type="ARBA" id="ARBA00022771"/>
    </source>
</evidence>
<evidence type="ECO:0000256" key="1">
    <source>
        <dbReference type="ARBA" id="ARBA00022723"/>
    </source>
</evidence>
<evidence type="ECO:0000256" key="4">
    <source>
        <dbReference type="PROSITE-ProRule" id="PRU01343"/>
    </source>
</evidence>
<sequence length="665" mass="74111">MMASPSPPLCAPKPCRCCWFSTSRSSPSSVYPSPSKRMRFLPHIDPTSTDIETEAEAGQKQSHPSQHASTAKGKVIGLEIALQVQSQYIHRIRSPPPLFPTSAITLRLNATTATDLALLRSPEASRTLEGSIMLAFTSFPIFFKWYDELKTNKNGSGGASGRPLSLSLSRSEYPMCSCGAGLCRLMLETSEPNAGRLYFVCPITKGHGACPFFLWYDGQANTGLTFCLDESEHDGSLKPSLNCHEVVETVNYDLDENDELSFEHPNRMTFESAKIDNPQPNSTFNFVPFGPSEIEEEPLLRREEHDDTSNMKTSTNFSNLQVVVREHLHNLVMQEEGLLDPIMEKASHVSQKTSMRAEIHHQQIEFWRHSSVAGDTLTGGVFPSLDPIFVPKETYGSHSEGLVDLPHSPSHSNFHLSPQMSSEDDARPLSGVLFELSGIKNLLDPLQDSVVTGKIVGALEQAALPIQNLLLTLLESMDPLQHESMTSAAECTFAALDHLSVDYRRFSERVRKFIACASSLAEVERSICNDLSSKELIKVYRNEVDRFDNISRTHGDTVGAFTTSDHHLQSLRKEASRVKEMLLQIENQLSLCEVETSELKTRVDETAKDMIETEKRLQSAAQKAEAAMELCHQREVTQNAFKAAFEEARVKLRYRLGLEKEDCGD</sequence>
<dbReference type="AlphaFoldDB" id="A0A4Y1R9B6"/>
<keyword evidence="1" id="KW-0479">Metal-binding</keyword>
<dbReference type="PANTHER" id="PTHR33680">
    <property type="entry name" value="OS07G0190500 PROTEIN"/>
    <property type="match status" value="1"/>
</dbReference>
<dbReference type="Pfam" id="PF06839">
    <property type="entry name" value="Zn_ribbon_GRF"/>
    <property type="match status" value="1"/>
</dbReference>